<evidence type="ECO:0000313" key="3">
    <source>
        <dbReference type="Proteomes" id="UP000697127"/>
    </source>
</evidence>
<evidence type="ECO:0000256" key="1">
    <source>
        <dbReference type="SAM" id="MobiDB-lite"/>
    </source>
</evidence>
<keyword evidence="3" id="KW-1185">Reference proteome</keyword>
<feature type="region of interest" description="Disordered" evidence="1">
    <location>
        <begin position="18"/>
        <end position="54"/>
    </location>
</feature>
<dbReference type="EMBL" id="PUHW01000026">
    <property type="protein sequence ID" value="KAG0690572.1"/>
    <property type="molecule type" value="Genomic_DNA"/>
</dbReference>
<gene>
    <name evidence="2" type="ORF">C6P40_002323</name>
</gene>
<dbReference type="Proteomes" id="UP000697127">
    <property type="component" value="Unassembled WGS sequence"/>
</dbReference>
<sequence length="113" mass="13259">MVIDNKKKKSNKCNKFGHEAKDYYKNEEESEDEEDIEDKSHNSELNKNDFIKPTKNNDNTISYINLNEYKKFGTNRINALFPSLYNIKNLELSNDQIKLIDNIGITLEDIKII</sequence>
<name>A0A9P7BFH8_9ASCO</name>
<comment type="caution">
    <text evidence="2">The sequence shown here is derived from an EMBL/GenBank/DDBJ whole genome shotgun (WGS) entry which is preliminary data.</text>
</comment>
<reference evidence="2" key="1">
    <citation type="submission" date="2020-11" db="EMBL/GenBank/DDBJ databases">
        <title>Kefir isolates.</title>
        <authorList>
            <person name="Marcisauskas S."/>
            <person name="Kim Y."/>
            <person name="Blasche S."/>
        </authorList>
    </citation>
    <scope>NUCLEOTIDE SEQUENCE</scope>
    <source>
        <strain evidence="2">Olga-1</strain>
    </source>
</reference>
<feature type="compositionally biased region" description="Basic and acidic residues" evidence="1">
    <location>
        <begin position="38"/>
        <end position="52"/>
    </location>
</feature>
<protein>
    <submittedName>
        <fullName evidence="2">Uncharacterized protein</fullName>
    </submittedName>
</protein>
<proteinExistence type="predicted"/>
<accession>A0A9P7BFH8</accession>
<feature type="compositionally biased region" description="Basic and acidic residues" evidence="1">
    <location>
        <begin position="18"/>
        <end position="27"/>
    </location>
</feature>
<evidence type="ECO:0000313" key="2">
    <source>
        <dbReference type="EMBL" id="KAG0690572.1"/>
    </source>
</evidence>
<organism evidence="2 3">
    <name type="scientific">Pichia californica</name>
    <dbReference type="NCBI Taxonomy" id="460514"/>
    <lineage>
        <taxon>Eukaryota</taxon>
        <taxon>Fungi</taxon>
        <taxon>Dikarya</taxon>
        <taxon>Ascomycota</taxon>
        <taxon>Saccharomycotina</taxon>
        <taxon>Pichiomycetes</taxon>
        <taxon>Pichiales</taxon>
        <taxon>Pichiaceae</taxon>
        <taxon>Pichia</taxon>
    </lineage>
</organism>
<dbReference type="AlphaFoldDB" id="A0A9P7BFH8"/>
<feature type="compositionally biased region" description="Acidic residues" evidence="1">
    <location>
        <begin position="28"/>
        <end position="37"/>
    </location>
</feature>